<dbReference type="Gene3D" id="3.90.180.10">
    <property type="entry name" value="Medium-chain alcohol dehydrogenases, catalytic domain"/>
    <property type="match status" value="1"/>
</dbReference>
<dbReference type="InterPro" id="IPR036291">
    <property type="entry name" value="NAD(P)-bd_dom_sf"/>
</dbReference>
<organism evidence="2 3">
    <name type="scientific">Candidatus Roizmanbacteria bacterium RIFCSPLOWO2_02_FULL_36_11</name>
    <dbReference type="NCBI Taxonomy" id="1802071"/>
    <lineage>
        <taxon>Bacteria</taxon>
        <taxon>Candidatus Roizmaniibacteriota</taxon>
    </lineage>
</organism>
<dbReference type="CDD" id="cd05289">
    <property type="entry name" value="MDR_like_2"/>
    <property type="match status" value="1"/>
</dbReference>
<dbReference type="Gene3D" id="3.40.50.720">
    <property type="entry name" value="NAD(P)-binding Rossmann-like Domain"/>
    <property type="match status" value="1"/>
</dbReference>
<comment type="caution">
    <text evidence="2">The sequence shown here is derived from an EMBL/GenBank/DDBJ whole genome shotgun (WGS) entry which is preliminary data.</text>
</comment>
<dbReference type="EMBL" id="MGAV01000013">
    <property type="protein sequence ID" value="OGK54755.1"/>
    <property type="molecule type" value="Genomic_DNA"/>
</dbReference>
<gene>
    <name evidence="2" type="ORF">A3H78_05700</name>
</gene>
<dbReference type="AlphaFoldDB" id="A0A1F7JGL3"/>
<dbReference type="InterPro" id="IPR013154">
    <property type="entry name" value="ADH-like_N"/>
</dbReference>
<dbReference type="SMART" id="SM00829">
    <property type="entry name" value="PKS_ER"/>
    <property type="match status" value="1"/>
</dbReference>
<accession>A0A1F7JGL3</accession>
<evidence type="ECO:0000313" key="2">
    <source>
        <dbReference type="EMBL" id="OGK54755.1"/>
    </source>
</evidence>
<dbReference type="PANTHER" id="PTHR11695:SF294">
    <property type="entry name" value="RETICULON-4-INTERACTING PROTEIN 1, MITOCHONDRIAL"/>
    <property type="match status" value="1"/>
</dbReference>
<dbReference type="InterPro" id="IPR020843">
    <property type="entry name" value="ER"/>
</dbReference>
<dbReference type="Pfam" id="PF13602">
    <property type="entry name" value="ADH_zinc_N_2"/>
    <property type="match status" value="1"/>
</dbReference>
<proteinExistence type="predicted"/>
<evidence type="ECO:0000259" key="1">
    <source>
        <dbReference type="SMART" id="SM00829"/>
    </source>
</evidence>
<dbReference type="InterPro" id="IPR050700">
    <property type="entry name" value="YIM1/Zinc_Alcohol_DH_Fams"/>
</dbReference>
<name>A0A1F7JGL3_9BACT</name>
<dbReference type="Proteomes" id="UP000177418">
    <property type="component" value="Unassembled WGS sequence"/>
</dbReference>
<dbReference type="GO" id="GO:0016491">
    <property type="term" value="F:oxidoreductase activity"/>
    <property type="evidence" value="ECO:0007669"/>
    <property type="project" value="InterPro"/>
</dbReference>
<dbReference type="InterPro" id="IPR011032">
    <property type="entry name" value="GroES-like_sf"/>
</dbReference>
<feature type="domain" description="Enoyl reductase (ER)" evidence="1">
    <location>
        <begin position="10"/>
        <end position="308"/>
    </location>
</feature>
<dbReference type="Pfam" id="PF08240">
    <property type="entry name" value="ADH_N"/>
    <property type="match status" value="1"/>
</dbReference>
<dbReference type="PANTHER" id="PTHR11695">
    <property type="entry name" value="ALCOHOL DEHYDROGENASE RELATED"/>
    <property type="match status" value="1"/>
</dbReference>
<reference evidence="2 3" key="1">
    <citation type="journal article" date="2016" name="Nat. Commun.">
        <title>Thousands of microbial genomes shed light on interconnected biogeochemical processes in an aquifer system.</title>
        <authorList>
            <person name="Anantharaman K."/>
            <person name="Brown C.T."/>
            <person name="Hug L.A."/>
            <person name="Sharon I."/>
            <person name="Castelle C.J."/>
            <person name="Probst A.J."/>
            <person name="Thomas B.C."/>
            <person name="Singh A."/>
            <person name="Wilkins M.J."/>
            <person name="Karaoz U."/>
            <person name="Brodie E.L."/>
            <person name="Williams K.H."/>
            <person name="Hubbard S.S."/>
            <person name="Banfield J.F."/>
        </authorList>
    </citation>
    <scope>NUCLEOTIDE SEQUENCE [LARGE SCALE GENOMIC DNA]</scope>
</reference>
<dbReference type="SUPFAM" id="SSF51735">
    <property type="entry name" value="NAD(P)-binding Rossmann-fold domains"/>
    <property type="match status" value="1"/>
</dbReference>
<protein>
    <recommendedName>
        <fullName evidence="1">Enoyl reductase (ER) domain-containing protein</fullName>
    </recommendedName>
</protein>
<dbReference type="SUPFAM" id="SSF50129">
    <property type="entry name" value="GroES-like"/>
    <property type="match status" value="1"/>
</dbReference>
<evidence type="ECO:0000313" key="3">
    <source>
        <dbReference type="Proteomes" id="UP000177418"/>
    </source>
</evidence>
<sequence length="312" mass="33614">MKSIQINKYGTSDVLEINDNTPDPTLRKGQLLIDVFAASINPVDLAIRSGYLAQMAPLQFPVTLGGDFAGIVKEIDVDVTNFKIGDEVYGQAIILNGGSGSFAQSLEANSRNTALKPKTASFEEAGALPLVGTCAIQALEEHIKLAKNNKILIHGGAGGIGHIAIQLAKFLGAYVTTTVNTDDIEFVKKLGVDEVIDYKTQAFETILKDYDAVFDTVGGETTNKSFGVLKNGGVLVSMLGKPDEKLAKEKNITAVGQRTKTNTEDLNRLSELVDNGKIKVSIDKVYSLDKIKEAASHQETHPRGKIVLKIRE</sequence>